<dbReference type="Pfam" id="PF01636">
    <property type="entry name" value="APH"/>
    <property type="match status" value="1"/>
</dbReference>
<reference evidence="2 3" key="2">
    <citation type="journal article" date="2015" name="Eukaryot. Cell">
        <title>Asexual propagation of a virulent clone complex in a human and feline outbreak of sporotrichosis.</title>
        <authorList>
            <person name="Teixeira Mde M."/>
            <person name="Rodrigues A.M."/>
            <person name="Tsui C.K."/>
            <person name="de Almeida L.G."/>
            <person name="Van Diepeningen A.D."/>
            <person name="van den Ende B.G."/>
            <person name="Fernandes G.F."/>
            <person name="Kano R."/>
            <person name="Hamelin R.C."/>
            <person name="Lopes-Bezerra L.M."/>
            <person name="Vasconcelos A.T."/>
            <person name="de Hoog S."/>
            <person name="de Camargo Z.P."/>
            <person name="Felipe M.S."/>
        </authorList>
    </citation>
    <scope>NUCLEOTIDE SEQUENCE [LARGE SCALE GENOMIC DNA]</scope>
    <source>
        <strain evidence="2 3">1099-18</strain>
    </source>
</reference>
<dbReference type="SUPFAM" id="SSF56112">
    <property type="entry name" value="Protein kinase-like (PK-like)"/>
    <property type="match status" value="1"/>
</dbReference>
<sequence length="412" mass="45503">MAPPTDEEKDVLQQALLARLAPTPFACTGPLTALTSGTTNFVFRGVLAHPTADGAPSIVIKHATDYAAANKDFPLDVTRSRQRFEETMLNALNDLPRERERLKTSSDGLAAPFEAKAPRLLWFDRATNTQVLEDFPAAVDLKSMLLATVNPGTETRHALAQDAQLSRSIGVALGAWLRSFHAWTSERGAARSTLRRAMAANEPMRRLKRQITYDALVRVVAQFPDALGDRLPILEAVQAAAAAEFDKTPPAEGDDDDEDWGIIHGDFWSGNILLPDEGHLKPHAPGQPLFVVDWEFAQYGRRAYDIGQLLGDLVERDHFRGAKASRDVLTGFVSGYFGEADEKTKRRRAFRIAIHAGVQLIGCFIRRAPTGPLPGTPEQVQQAIQLGTDFVVKAWMKDRDWFQNSVLAPLFE</sequence>
<gene>
    <name evidence="2" type="ORF">SPSK_02523</name>
</gene>
<dbReference type="Gene3D" id="3.90.1200.10">
    <property type="match status" value="1"/>
</dbReference>
<comment type="caution">
    <text evidence="2">The sequence shown here is derived from an EMBL/GenBank/DDBJ whole genome shotgun (WGS) entry which is preliminary data.</text>
</comment>
<feature type="domain" description="Aminoglycoside phosphotransferase" evidence="1">
    <location>
        <begin position="110"/>
        <end position="322"/>
    </location>
</feature>
<dbReference type="OrthoDB" id="25129at2759"/>
<evidence type="ECO:0000259" key="1">
    <source>
        <dbReference type="Pfam" id="PF01636"/>
    </source>
</evidence>
<dbReference type="Gene3D" id="3.30.200.20">
    <property type="entry name" value="Phosphorylase Kinase, domain 1"/>
    <property type="match status" value="1"/>
</dbReference>
<protein>
    <recommendedName>
        <fullName evidence="1">Aminoglycoside phosphotransferase domain-containing protein</fullName>
    </recommendedName>
</protein>
<dbReference type="InterPro" id="IPR002575">
    <property type="entry name" value="Aminoglycoside_PTrfase"/>
</dbReference>
<dbReference type="AlphaFoldDB" id="A0A0F2MD08"/>
<proteinExistence type="predicted"/>
<reference evidence="2 3" key="1">
    <citation type="journal article" date="2014" name="BMC Genomics">
        <title>Comparative genomics of the major fungal agents of human and animal Sporotrichosis: Sporothrix schenckii and Sporothrix brasiliensis.</title>
        <authorList>
            <person name="Teixeira M.M."/>
            <person name="de Almeida L.G."/>
            <person name="Kubitschek-Barreira P."/>
            <person name="Alves F.L."/>
            <person name="Kioshima E.S."/>
            <person name="Abadio A.K."/>
            <person name="Fernandes L."/>
            <person name="Derengowski L.S."/>
            <person name="Ferreira K.S."/>
            <person name="Souza R.C."/>
            <person name="Ruiz J.C."/>
            <person name="de Andrade N.C."/>
            <person name="Paes H.C."/>
            <person name="Nicola A.M."/>
            <person name="Albuquerque P."/>
            <person name="Gerber A.L."/>
            <person name="Martins V.P."/>
            <person name="Peconick L.D."/>
            <person name="Neto A.V."/>
            <person name="Chaucanez C.B."/>
            <person name="Silva P.A."/>
            <person name="Cunha O.L."/>
            <person name="de Oliveira F.F."/>
            <person name="dos Santos T.C."/>
            <person name="Barros A.L."/>
            <person name="Soares M.A."/>
            <person name="de Oliveira L.M."/>
            <person name="Marini M.M."/>
            <person name="Villalobos-Duno H."/>
            <person name="Cunha M.M."/>
            <person name="de Hoog S."/>
            <person name="da Silveira J.F."/>
            <person name="Henrissat B."/>
            <person name="Nino-Vega G.A."/>
            <person name="Cisalpino P.S."/>
            <person name="Mora-Montes H.M."/>
            <person name="Almeida S.R."/>
            <person name="Stajich J.E."/>
            <person name="Lopes-Bezerra L.M."/>
            <person name="Vasconcelos A.T."/>
            <person name="Felipe M.S."/>
        </authorList>
    </citation>
    <scope>NUCLEOTIDE SEQUENCE [LARGE SCALE GENOMIC DNA]</scope>
    <source>
        <strain evidence="2 3">1099-18</strain>
    </source>
</reference>
<dbReference type="Proteomes" id="UP000033710">
    <property type="component" value="Unassembled WGS sequence"/>
</dbReference>
<evidence type="ECO:0000313" key="2">
    <source>
        <dbReference type="EMBL" id="KJR86740.1"/>
    </source>
</evidence>
<name>A0A0F2MD08_SPOSC</name>
<dbReference type="InterPro" id="IPR011009">
    <property type="entry name" value="Kinase-like_dom_sf"/>
</dbReference>
<dbReference type="KEGG" id="ssck:SPSK_02523"/>
<accession>A0A0F2MD08</accession>
<evidence type="ECO:0000313" key="3">
    <source>
        <dbReference type="Proteomes" id="UP000033710"/>
    </source>
</evidence>
<organism evidence="2 3">
    <name type="scientific">Sporothrix schenckii 1099-18</name>
    <dbReference type="NCBI Taxonomy" id="1397361"/>
    <lineage>
        <taxon>Eukaryota</taxon>
        <taxon>Fungi</taxon>
        <taxon>Dikarya</taxon>
        <taxon>Ascomycota</taxon>
        <taxon>Pezizomycotina</taxon>
        <taxon>Sordariomycetes</taxon>
        <taxon>Sordariomycetidae</taxon>
        <taxon>Ophiostomatales</taxon>
        <taxon>Ophiostomataceae</taxon>
        <taxon>Sporothrix</taxon>
    </lineage>
</organism>
<dbReference type="VEuPathDB" id="FungiDB:SPSK_02523"/>
<dbReference type="EMBL" id="AXCR01000006">
    <property type="protein sequence ID" value="KJR86740.1"/>
    <property type="molecule type" value="Genomic_DNA"/>
</dbReference>
<dbReference type="RefSeq" id="XP_016589416.1">
    <property type="nucleotide sequence ID" value="XM_016729392.1"/>
</dbReference>
<dbReference type="GeneID" id="27664669"/>